<feature type="domain" description="FLYWCH-type" evidence="4">
    <location>
        <begin position="63"/>
        <end position="122"/>
    </location>
</feature>
<dbReference type="InterPro" id="IPR007588">
    <property type="entry name" value="Znf_FLYWCH"/>
</dbReference>
<dbReference type="Gene3D" id="2.20.25.240">
    <property type="match status" value="3"/>
</dbReference>
<evidence type="ECO:0000313" key="5">
    <source>
        <dbReference type="EMBL" id="CAF4819600.1"/>
    </source>
</evidence>
<dbReference type="AlphaFoldDB" id="A0A821QDW2"/>
<feature type="domain" description="FLYWCH-type" evidence="4">
    <location>
        <begin position="2"/>
        <end position="42"/>
    </location>
</feature>
<name>A0A821QDW2_9NEOP</name>
<dbReference type="GO" id="GO:0008270">
    <property type="term" value="F:zinc ion binding"/>
    <property type="evidence" value="ECO:0007669"/>
    <property type="project" value="UniProtKB-KW"/>
</dbReference>
<keyword evidence="1" id="KW-0479">Metal-binding</keyword>
<evidence type="ECO:0000256" key="3">
    <source>
        <dbReference type="ARBA" id="ARBA00022833"/>
    </source>
</evidence>
<evidence type="ECO:0000256" key="1">
    <source>
        <dbReference type="ARBA" id="ARBA00022723"/>
    </source>
</evidence>
<dbReference type="Pfam" id="PF04500">
    <property type="entry name" value="FLYWCH"/>
    <property type="match status" value="2"/>
</dbReference>
<keyword evidence="6" id="KW-1185">Reference proteome</keyword>
<proteinExistence type="predicted"/>
<sequence length="208" mass="23388">MNYRSKSTVSWLCSSRNSKKCPGSLILTHRGDVISYNSTHTHKAPIVYKNKQGKFVKMRPVLIKSAKKKYALLYKSYTFTRCTKSKKGVVWKCSSNKTDNCKCVLTTDANLAIVQTKGEHNHKKSEVVRVVTAIDGASLLMLNGYSFTNPSPIPGGERWYCSGRIPWKCSVCLHVNDDYEFVCISREHCHDPPVYEITPTGLYAMAAP</sequence>
<comment type="caution">
    <text evidence="5">The sequence shown here is derived from an EMBL/GenBank/DDBJ whole genome shotgun (WGS) entry which is preliminary data.</text>
</comment>
<dbReference type="OrthoDB" id="7471479at2759"/>
<reference evidence="5" key="1">
    <citation type="submission" date="2021-02" db="EMBL/GenBank/DDBJ databases">
        <authorList>
            <person name="Steward A R."/>
        </authorList>
    </citation>
    <scope>NUCLEOTIDE SEQUENCE</scope>
</reference>
<protein>
    <recommendedName>
        <fullName evidence="4">FLYWCH-type domain-containing protein</fullName>
    </recommendedName>
</protein>
<evidence type="ECO:0000313" key="6">
    <source>
        <dbReference type="Proteomes" id="UP000663880"/>
    </source>
</evidence>
<evidence type="ECO:0000259" key="4">
    <source>
        <dbReference type="Pfam" id="PF04500"/>
    </source>
</evidence>
<dbReference type="EMBL" id="CAJOBZ010000008">
    <property type="protein sequence ID" value="CAF4819600.1"/>
    <property type="molecule type" value="Genomic_DNA"/>
</dbReference>
<evidence type="ECO:0000256" key="2">
    <source>
        <dbReference type="ARBA" id="ARBA00022771"/>
    </source>
</evidence>
<keyword evidence="3" id="KW-0862">Zinc</keyword>
<gene>
    <name evidence="5" type="ORF">PMACD_LOCUS4515</name>
</gene>
<keyword evidence="2" id="KW-0863">Zinc-finger</keyword>
<dbReference type="Proteomes" id="UP000663880">
    <property type="component" value="Unassembled WGS sequence"/>
</dbReference>
<organism evidence="5 6">
    <name type="scientific">Pieris macdunnoughi</name>
    <dbReference type="NCBI Taxonomy" id="345717"/>
    <lineage>
        <taxon>Eukaryota</taxon>
        <taxon>Metazoa</taxon>
        <taxon>Ecdysozoa</taxon>
        <taxon>Arthropoda</taxon>
        <taxon>Hexapoda</taxon>
        <taxon>Insecta</taxon>
        <taxon>Pterygota</taxon>
        <taxon>Neoptera</taxon>
        <taxon>Endopterygota</taxon>
        <taxon>Lepidoptera</taxon>
        <taxon>Glossata</taxon>
        <taxon>Ditrysia</taxon>
        <taxon>Papilionoidea</taxon>
        <taxon>Pieridae</taxon>
        <taxon>Pierinae</taxon>
        <taxon>Pieris</taxon>
    </lineage>
</organism>
<accession>A0A821QDW2</accession>